<evidence type="ECO:0008006" key="3">
    <source>
        <dbReference type="Google" id="ProtNLM"/>
    </source>
</evidence>
<dbReference type="RefSeq" id="YP_009798519.1">
    <property type="nucleotide sequence ID" value="NC_047926.1"/>
</dbReference>
<evidence type="ECO:0000313" key="2">
    <source>
        <dbReference type="Proteomes" id="UP000240377"/>
    </source>
</evidence>
<name>A0A2K9VDC7_9CAUD</name>
<protein>
    <recommendedName>
        <fullName evidence="3">GIY-YIG domain-containing protein</fullName>
    </recommendedName>
</protein>
<dbReference type="EMBL" id="MG765279">
    <property type="protein sequence ID" value="AUV60200.1"/>
    <property type="molecule type" value="Genomic_DNA"/>
</dbReference>
<reference evidence="1" key="1">
    <citation type="submission" date="2018-01" db="EMBL/GenBank/DDBJ databases">
        <title>Lactobacillus phages that infect wine-derived L. plantarum strains.</title>
        <authorList>
            <person name="Kyrkou I."/>
            <person name="Hestbjerg Hansen L."/>
        </authorList>
    </citation>
    <scope>NUCLEOTIDE SEQUENCE [LARGE SCALE GENOMIC DNA]</scope>
</reference>
<dbReference type="KEGG" id="vg:54988981"/>
<evidence type="ECO:0000313" key="1">
    <source>
        <dbReference type="EMBL" id="AUV60200.1"/>
    </source>
</evidence>
<organism evidence="1 2">
    <name type="scientific">Lactobacillus phage Semele</name>
    <dbReference type="NCBI Taxonomy" id="2079433"/>
    <lineage>
        <taxon>Viruses</taxon>
        <taxon>Duplodnaviria</taxon>
        <taxon>Heunggongvirae</taxon>
        <taxon>Uroviricota</taxon>
        <taxon>Caudoviricetes</taxon>
        <taxon>Herelleviridae</taxon>
        <taxon>Harbinvirus</taxon>
        <taxon>Harbinvirus semele</taxon>
    </lineage>
</organism>
<dbReference type="Proteomes" id="UP000240377">
    <property type="component" value="Segment"/>
</dbReference>
<dbReference type="GeneID" id="54988981"/>
<proteinExistence type="predicted"/>
<sequence>MKNKAFKITSRFYVIYGDYVPIYVGYTNRTVKQRFKEHKEDKDFTDYASVEVKELINEKIDFDFTWDYEQTCQNADKVSLREGQLVQQYGTQDSEYQRASNGGQTWAAEKGFVKCNKDNPRFTGMSGAEIKACLKEEKVVATWLGHFVWGMKPVEEVWLSNFINGIKPAEERWLHSFVSNMKPTEKVWLSNFVGTMKLVEERWLNNFVSNMKNKRS</sequence>
<accession>A0A2K9VDC7</accession>
<keyword evidence="2" id="KW-1185">Reference proteome</keyword>